<accession>A0A6V7H8C0</accession>
<comment type="caution">
    <text evidence="1">The sequence shown here is derived from an EMBL/GenBank/DDBJ whole genome shotgun (WGS) entry which is preliminary data.</text>
</comment>
<gene>
    <name evidence="1" type="ORF">MHI_LOCUS639453</name>
</gene>
<sequence>IKWPQRNIYVRAKFEIFMALHYPMVHAAKESKIDTRSQVLHRLVEVFLMEDCNENNILQKFIEPHSIIKEENSKTSSKSNREDISVLIRCASSHV</sequence>
<organism evidence="1 2">
    <name type="scientific">Heterotrigona itama</name>
    <dbReference type="NCBI Taxonomy" id="395501"/>
    <lineage>
        <taxon>Eukaryota</taxon>
        <taxon>Metazoa</taxon>
        <taxon>Ecdysozoa</taxon>
        <taxon>Arthropoda</taxon>
        <taxon>Hexapoda</taxon>
        <taxon>Insecta</taxon>
        <taxon>Pterygota</taxon>
        <taxon>Neoptera</taxon>
        <taxon>Endopterygota</taxon>
        <taxon>Hymenoptera</taxon>
        <taxon>Apocrita</taxon>
        <taxon>Aculeata</taxon>
        <taxon>Apoidea</taxon>
        <taxon>Anthophila</taxon>
        <taxon>Apidae</taxon>
        <taxon>Heterotrigona</taxon>
    </lineage>
</organism>
<dbReference type="AlphaFoldDB" id="A0A6V7H8C0"/>
<feature type="non-terminal residue" evidence="1">
    <location>
        <position position="1"/>
    </location>
</feature>
<evidence type="ECO:0000313" key="2">
    <source>
        <dbReference type="Proteomes" id="UP000752696"/>
    </source>
</evidence>
<keyword evidence="2" id="KW-1185">Reference proteome</keyword>
<dbReference type="Proteomes" id="UP000752696">
    <property type="component" value="Unassembled WGS sequence"/>
</dbReference>
<dbReference type="EMBL" id="CAJDYZ010009268">
    <property type="protein sequence ID" value="CAD1476349.1"/>
    <property type="molecule type" value="Genomic_DNA"/>
</dbReference>
<protein>
    <submittedName>
        <fullName evidence="1">Uncharacterized protein</fullName>
    </submittedName>
</protein>
<reference evidence="1" key="1">
    <citation type="submission" date="2020-07" db="EMBL/GenBank/DDBJ databases">
        <authorList>
            <person name="Nazaruddin N."/>
        </authorList>
    </citation>
    <scope>NUCLEOTIDE SEQUENCE</scope>
</reference>
<proteinExistence type="predicted"/>
<evidence type="ECO:0000313" key="1">
    <source>
        <dbReference type="EMBL" id="CAD1476349.1"/>
    </source>
</evidence>
<name>A0A6V7H8C0_9HYME</name>